<protein>
    <submittedName>
        <fullName evidence="2">Uncharacterized protein</fullName>
    </submittedName>
</protein>
<feature type="region of interest" description="Disordered" evidence="1">
    <location>
        <begin position="1"/>
        <end position="38"/>
    </location>
</feature>
<evidence type="ECO:0000313" key="3">
    <source>
        <dbReference type="Proteomes" id="UP001163823"/>
    </source>
</evidence>
<comment type="caution">
    <text evidence="2">The sequence shown here is derived from an EMBL/GenBank/DDBJ whole genome shotgun (WGS) entry which is preliminary data.</text>
</comment>
<feature type="compositionally biased region" description="Low complexity" evidence="1">
    <location>
        <begin position="21"/>
        <end position="37"/>
    </location>
</feature>
<dbReference type="KEGG" id="qsa:O6P43_003260"/>
<keyword evidence="3" id="KW-1185">Reference proteome</keyword>
<organism evidence="2 3">
    <name type="scientific">Quillaja saponaria</name>
    <name type="common">Soap bark tree</name>
    <dbReference type="NCBI Taxonomy" id="32244"/>
    <lineage>
        <taxon>Eukaryota</taxon>
        <taxon>Viridiplantae</taxon>
        <taxon>Streptophyta</taxon>
        <taxon>Embryophyta</taxon>
        <taxon>Tracheophyta</taxon>
        <taxon>Spermatophyta</taxon>
        <taxon>Magnoliopsida</taxon>
        <taxon>eudicotyledons</taxon>
        <taxon>Gunneridae</taxon>
        <taxon>Pentapetalae</taxon>
        <taxon>rosids</taxon>
        <taxon>fabids</taxon>
        <taxon>Fabales</taxon>
        <taxon>Quillajaceae</taxon>
        <taxon>Quillaja</taxon>
    </lineage>
</organism>
<gene>
    <name evidence="2" type="ORF">O6P43_003260</name>
</gene>
<dbReference type="Proteomes" id="UP001163823">
    <property type="component" value="Chromosome 2"/>
</dbReference>
<name>A0AAD7QE89_QUISA</name>
<sequence length="223" mass="23877">MKPNSKRVSNTEKPQKQNAESSTTTTTGGASGSASGSDAFDLSNVLSALTEVEENQAVKNRLKVASKVPTKRRGAGTGTVRKIPVEYKRSIQMALLKLLSRLGLSHPGLPLPAMDSITPPALGQQTSINHPTPLNLAQLRTQQLQSLTRLQSTNSATRNRIAQLPTLVQSPTNLAVQLLPTQLQSTSSTPTQLQSTSLSQLLPTQLQFTSLSQIAHLPTQLQS</sequence>
<dbReference type="AlphaFoldDB" id="A0AAD7QE89"/>
<proteinExistence type="predicted"/>
<evidence type="ECO:0000313" key="2">
    <source>
        <dbReference type="EMBL" id="KAJ7979917.1"/>
    </source>
</evidence>
<accession>A0AAD7QE89</accession>
<evidence type="ECO:0000256" key="1">
    <source>
        <dbReference type="SAM" id="MobiDB-lite"/>
    </source>
</evidence>
<dbReference type="EMBL" id="JARAOO010000002">
    <property type="protein sequence ID" value="KAJ7979917.1"/>
    <property type="molecule type" value="Genomic_DNA"/>
</dbReference>
<reference evidence="2" key="1">
    <citation type="journal article" date="2023" name="Science">
        <title>Elucidation of the pathway for biosynthesis of saponin adjuvants from the soapbark tree.</title>
        <authorList>
            <person name="Reed J."/>
            <person name="Orme A."/>
            <person name="El-Demerdash A."/>
            <person name="Owen C."/>
            <person name="Martin L.B.B."/>
            <person name="Misra R.C."/>
            <person name="Kikuchi S."/>
            <person name="Rejzek M."/>
            <person name="Martin A.C."/>
            <person name="Harkess A."/>
            <person name="Leebens-Mack J."/>
            <person name="Louveau T."/>
            <person name="Stephenson M.J."/>
            <person name="Osbourn A."/>
        </authorList>
    </citation>
    <scope>NUCLEOTIDE SEQUENCE</scope>
    <source>
        <strain evidence="2">S10</strain>
    </source>
</reference>